<evidence type="ECO:0000256" key="3">
    <source>
        <dbReference type="SAM" id="SignalP"/>
    </source>
</evidence>
<name>A0A7G5N0W0_9FIRM</name>
<evidence type="ECO:0000256" key="1">
    <source>
        <dbReference type="SAM" id="MobiDB-lite"/>
    </source>
</evidence>
<evidence type="ECO:0000256" key="2">
    <source>
        <dbReference type="SAM" id="Phobius"/>
    </source>
</evidence>
<feature type="transmembrane region" description="Helical" evidence="2">
    <location>
        <begin position="44"/>
        <end position="61"/>
    </location>
</feature>
<sequence>MRKIRKNRKRIISIILCCITLVTSLRYAYDNPREVKAVAIVDDIAIILMVAAACGVGWTTYKTMTDGSSAFDLSGLEDAMEESWNKGQIIQFPDQNPDDFDPENDDPEKKPSNWQKFKEWVKLNPKKTITLGGTVLGGIVTYMSGDFLKKRMEGAFKSDEVSLSDDAVAKLISYSSSYPYVVIAKTNTGVQYTMMYNVKPLVYYSGNMLLVGFDSSLYEGEVEGMLCKDGQWSSNVYGYSFSREGLISSNVSVYESYELAKSNYNDGLKYPGRINPASLPLSTDIMDWVGDNPEKEKPDDPFYGEIRLPNQDEM</sequence>
<dbReference type="Proteomes" id="UP000515789">
    <property type="component" value="Chromosome"/>
</dbReference>
<feature type="chain" id="PRO_5028836567" evidence="3">
    <location>
        <begin position="29"/>
        <end position="314"/>
    </location>
</feature>
<gene>
    <name evidence="4" type="ORF">E5259_24540</name>
</gene>
<feature type="signal peptide" evidence="3">
    <location>
        <begin position="1"/>
        <end position="28"/>
    </location>
</feature>
<feature type="region of interest" description="Disordered" evidence="1">
    <location>
        <begin position="293"/>
        <end position="314"/>
    </location>
</feature>
<keyword evidence="2" id="KW-0812">Transmembrane</keyword>
<evidence type="ECO:0000313" key="4">
    <source>
        <dbReference type="EMBL" id="QMW80503.1"/>
    </source>
</evidence>
<keyword evidence="3" id="KW-0732">Signal</keyword>
<keyword evidence="2" id="KW-0472">Membrane</keyword>
<reference evidence="4 5" key="1">
    <citation type="submission" date="2019-04" db="EMBL/GenBank/DDBJ databases">
        <authorList>
            <person name="Schori C."/>
            <person name="Ahrens C."/>
        </authorList>
    </citation>
    <scope>NUCLEOTIDE SEQUENCE [LARGE SCALE GENOMIC DNA]</scope>
    <source>
        <strain evidence="4 5">DSM 2950</strain>
    </source>
</reference>
<dbReference type="AlphaFoldDB" id="A0A7G5N0W0"/>
<keyword evidence="2" id="KW-1133">Transmembrane helix</keyword>
<protein>
    <submittedName>
        <fullName evidence="4">Uncharacterized protein</fullName>
    </submittedName>
</protein>
<dbReference type="GeneID" id="75054046"/>
<dbReference type="RefSeq" id="WP_018597666.1">
    <property type="nucleotide sequence ID" value="NZ_AP031416.1"/>
</dbReference>
<evidence type="ECO:0000313" key="5">
    <source>
        <dbReference type="Proteomes" id="UP000515789"/>
    </source>
</evidence>
<proteinExistence type="predicted"/>
<accession>A0A7G5N0W0</accession>
<organism evidence="4 5">
    <name type="scientific">Blautia producta</name>
    <dbReference type="NCBI Taxonomy" id="33035"/>
    <lineage>
        <taxon>Bacteria</taxon>
        <taxon>Bacillati</taxon>
        <taxon>Bacillota</taxon>
        <taxon>Clostridia</taxon>
        <taxon>Lachnospirales</taxon>
        <taxon>Lachnospiraceae</taxon>
        <taxon>Blautia</taxon>
    </lineage>
</organism>
<dbReference type="EMBL" id="CP039126">
    <property type="protein sequence ID" value="QMW80503.1"/>
    <property type="molecule type" value="Genomic_DNA"/>
</dbReference>